<dbReference type="InterPro" id="IPR050289">
    <property type="entry name" value="TorD/DmsD_chaperones"/>
</dbReference>
<name>A0AB38XPP5_9ACTO</name>
<keyword evidence="1" id="KW-0143">Chaperone</keyword>
<reference evidence="3" key="1">
    <citation type="submission" date="2023-01" db="EMBL/GenBank/DDBJ databases">
        <title>Comparative Genomic Analysis of the Clinically-Derived Winkia Strain NY0527 Provides Evidence into the Taxonomic Reassignment of Winkia neuii and Characterizes Their Virulence Traits.</title>
        <authorList>
            <person name="Cai X."/>
            <person name="Peng Y."/>
            <person name="Li M."/>
            <person name="Qiu Y."/>
            <person name="Wang Y."/>
            <person name="Xu L."/>
            <person name="Hou Q."/>
        </authorList>
    </citation>
    <scope>NUCLEOTIDE SEQUENCE</scope>
    <source>
        <strain evidence="3">NY0527</strain>
    </source>
</reference>
<feature type="region of interest" description="Disordered" evidence="2">
    <location>
        <begin position="41"/>
        <end position="68"/>
    </location>
</feature>
<dbReference type="PANTHER" id="PTHR34227:SF1">
    <property type="entry name" value="DIMETHYL SULFOXIDE REDUCTASE CHAPERONE-RELATED"/>
    <property type="match status" value="1"/>
</dbReference>
<organism evidence="3 4">
    <name type="scientific">Winkia neuii subsp. anitrata</name>
    <dbReference type="NCBI Taxonomy" id="29318"/>
    <lineage>
        <taxon>Bacteria</taxon>
        <taxon>Bacillati</taxon>
        <taxon>Actinomycetota</taxon>
        <taxon>Actinomycetes</taxon>
        <taxon>Actinomycetales</taxon>
        <taxon>Actinomycetaceae</taxon>
        <taxon>Winkia</taxon>
    </lineage>
</organism>
<evidence type="ECO:0000256" key="1">
    <source>
        <dbReference type="ARBA" id="ARBA00023186"/>
    </source>
</evidence>
<dbReference type="Proteomes" id="UP001211044">
    <property type="component" value="Chromosome"/>
</dbReference>
<dbReference type="RefSeq" id="WP_004806806.1">
    <property type="nucleotide sequence ID" value="NZ_CP116394.1"/>
</dbReference>
<proteinExistence type="predicted"/>
<dbReference type="InterPro" id="IPR020945">
    <property type="entry name" value="DMSO/NO3_reduct_chaperone"/>
</dbReference>
<evidence type="ECO:0000256" key="2">
    <source>
        <dbReference type="SAM" id="MobiDB-lite"/>
    </source>
</evidence>
<dbReference type="InterPro" id="IPR036411">
    <property type="entry name" value="TorD-like_sf"/>
</dbReference>
<protein>
    <submittedName>
        <fullName evidence="3">Molecular chaperone TorD family protein</fullName>
    </submittedName>
</protein>
<dbReference type="AlphaFoldDB" id="A0AB38XPP5"/>
<dbReference type="SUPFAM" id="SSF89155">
    <property type="entry name" value="TorD-like"/>
    <property type="match status" value="1"/>
</dbReference>
<accession>A0AB38XPP5</accession>
<evidence type="ECO:0000313" key="3">
    <source>
        <dbReference type="EMBL" id="WCE46255.1"/>
    </source>
</evidence>
<dbReference type="KEGG" id="wne:PIG85_01010"/>
<feature type="compositionally biased region" description="Basic and acidic residues" evidence="2">
    <location>
        <begin position="46"/>
        <end position="68"/>
    </location>
</feature>
<dbReference type="Pfam" id="PF02613">
    <property type="entry name" value="Nitrate_red_del"/>
    <property type="match status" value="1"/>
</dbReference>
<gene>
    <name evidence="3" type="ORF">PIG85_01010</name>
</gene>
<dbReference type="Gene3D" id="1.10.3480.10">
    <property type="entry name" value="TorD-like"/>
    <property type="match status" value="1"/>
</dbReference>
<dbReference type="PANTHER" id="PTHR34227">
    <property type="entry name" value="CHAPERONE PROTEIN YCDY"/>
    <property type="match status" value="1"/>
</dbReference>
<sequence length="244" mass="26342">MLDVNKLDAFSAAFAVLASLHLQPAKDDTASSMRNMIGQWPLPLEGDTKDGAREISHSTDEDEDARWADQNEVYGIAAGAKVAPYESVHRGTDGLVFDEQTLQVRKFYAALGYEAPRMGHDPDDHIGLELDFLSKATLAVLDELDANQPERAQAALDLAAAFTFEHVAAWAPQMLASAAEAATTHWLTGVQKLTCGTLAQWQNALQQDGYSPACGCGENCGCASTPAPEPVKIEDNPISWKDQL</sequence>
<evidence type="ECO:0000313" key="4">
    <source>
        <dbReference type="Proteomes" id="UP001211044"/>
    </source>
</evidence>
<dbReference type="EMBL" id="CP116394">
    <property type="protein sequence ID" value="WCE46255.1"/>
    <property type="molecule type" value="Genomic_DNA"/>
</dbReference>